<organism evidence="1 2">
    <name type="scientific">Aneurinibacillus aneurinilyticus ATCC 12856</name>
    <dbReference type="NCBI Taxonomy" id="649747"/>
    <lineage>
        <taxon>Bacteria</taxon>
        <taxon>Bacillati</taxon>
        <taxon>Bacillota</taxon>
        <taxon>Bacilli</taxon>
        <taxon>Bacillales</taxon>
        <taxon>Paenibacillaceae</taxon>
        <taxon>Aneurinibacillus group</taxon>
        <taxon>Aneurinibacillus</taxon>
    </lineage>
</organism>
<dbReference type="EMBL" id="AWSJ01000382">
    <property type="protein sequence ID" value="ERI04471.1"/>
    <property type="molecule type" value="Genomic_DNA"/>
</dbReference>
<accession>U1Y0F3</accession>
<proteinExistence type="predicted"/>
<keyword evidence="2" id="KW-1185">Reference proteome</keyword>
<dbReference type="AlphaFoldDB" id="U1Y0F3"/>
<evidence type="ECO:0000313" key="2">
    <source>
        <dbReference type="Proteomes" id="UP000016511"/>
    </source>
</evidence>
<sequence>MNIKSCLFPSRKSAGGDLPLIFHKAYRENFIIKMKEYVFLLR</sequence>
<dbReference type="STRING" id="649747.HMPREF0083_06049"/>
<dbReference type="HOGENOM" id="CLU_3246476_0_0_9"/>
<protein>
    <submittedName>
        <fullName evidence="1">Uncharacterized protein</fullName>
    </submittedName>
</protein>
<name>U1Y0F3_ANEAE</name>
<dbReference type="Proteomes" id="UP000016511">
    <property type="component" value="Unassembled WGS sequence"/>
</dbReference>
<comment type="caution">
    <text evidence="1">The sequence shown here is derived from an EMBL/GenBank/DDBJ whole genome shotgun (WGS) entry which is preliminary data.</text>
</comment>
<evidence type="ECO:0000313" key="1">
    <source>
        <dbReference type="EMBL" id="ERI04471.1"/>
    </source>
</evidence>
<reference evidence="1 2" key="1">
    <citation type="submission" date="2013-08" db="EMBL/GenBank/DDBJ databases">
        <authorList>
            <person name="Weinstock G."/>
            <person name="Sodergren E."/>
            <person name="Wylie T."/>
            <person name="Fulton L."/>
            <person name="Fulton R."/>
            <person name="Fronick C."/>
            <person name="O'Laughlin M."/>
            <person name="Godfrey J."/>
            <person name="Miner T."/>
            <person name="Herter B."/>
            <person name="Appelbaum E."/>
            <person name="Cordes M."/>
            <person name="Lek S."/>
            <person name="Wollam A."/>
            <person name="Pepin K.H."/>
            <person name="Palsikar V.B."/>
            <person name="Mitreva M."/>
            <person name="Wilson R.K."/>
        </authorList>
    </citation>
    <scope>NUCLEOTIDE SEQUENCE [LARGE SCALE GENOMIC DNA]</scope>
    <source>
        <strain evidence="1 2">ATCC 12856</strain>
    </source>
</reference>
<gene>
    <name evidence="1" type="ORF">HMPREF0083_06049</name>
</gene>